<comment type="caution">
    <text evidence="3">The sequence shown here is derived from an EMBL/GenBank/DDBJ whole genome shotgun (WGS) entry which is preliminary data.</text>
</comment>
<dbReference type="GO" id="GO:0007131">
    <property type="term" value="P:reciprocal meiotic recombination"/>
    <property type="evidence" value="ECO:0007669"/>
    <property type="project" value="TreeGrafter"/>
</dbReference>
<dbReference type="OrthoDB" id="336321at2759"/>
<keyword evidence="2" id="KW-0539">Nucleus</keyword>
<sequence>MATPAEPVLASSLYELENPNQKVIREGESTERQPRLKTSSKAIDKALNGGFDFGQVHYITAQDREDGQDFLQSLLASHLLAAEEATGTVIDCMLAFDVRKLHKIIQASLPSTEDSAQQALEMLDRLKIMKIFDYTGLTEAVAEIREHLEHKPAPRGTISDSEDEEDLVASQVKSTAVSSRELLIVTNITHILSPMIKTSYVQGQATLTSLMRLLGHLAKTQDVDVMVLGDAHPKKVAEEETLSMFQSCLMRSALGDGIGHLVDTHLYLYKLPKKKPENAEKEAPQKAHVLEVVQDRHGDRFSQWAAFEYDSDGRMKDIS</sequence>
<evidence type="ECO:0000256" key="1">
    <source>
        <dbReference type="ARBA" id="ARBA00004123"/>
    </source>
</evidence>
<dbReference type="GO" id="GO:0005657">
    <property type="term" value="C:replication fork"/>
    <property type="evidence" value="ECO:0007669"/>
    <property type="project" value="TreeGrafter"/>
</dbReference>
<dbReference type="GO" id="GO:0005815">
    <property type="term" value="C:microtubule organizing center"/>
    <property type="evidence" value="ECO:0007669"/>
    <property type="project" value="TreeGrafter"/>
</dbReference>
<evidence type="ECO:0000256" key="2">
    <source>
        <dbReference type="ARBA" id="ARBA00023242"/>
    </source>
</evidence>
<protein>
    <recommendedName>
        <fullName evidence="5">DNA recombination and repair protein Rad51-like C-terminal domain-containing protein</fullName>
    </recommendedName>
</protein>
<dbReference type="EMBL" id="JABCIY010000229">
    <property type="protein sequence ID" value="KAF7187355.1"/>
    <property type="molecule type" value="Genomic_DNA"/>
</dbReference>
<dbReference type="InterPro" id="IPR027417">
    <property type="entry name" value="P-loop_NTPase"/>
</dbReference>
<evidence type="ECO:0000313" key="3">
    <source>
        <dbReference type="EMBL" id="KAF7187355.1"/>
    </source>
</evidence>
<dbReference type="GO" id="GO:0033063">
    <property type="term" value="C:Rad51B-Rad51C-Rad51D-XRCC2 complex"/>
    <property type="evidence" value="ECO:0007669"/>
    <property type="project" value="TreeGrafter"/>
</dbReference>
<dbReference type="PANTHER" id="PTHR46457:SF1">
    <property type="entry name" value="DNA REPAIR PROTEIN RAD51 HOMOLOG 4"/>
    <property type="match status" value="1"/>
</dbReference>
<dbReference type="GO" id="GO:0042148">
    <property type="term" value="P:DNA strand invasion"/>
    <property type="evidence" value="ECO:0007669"/>
    <property type="project" value="TreeGrafter"/>
</dbReference>
<comment type="subcellular location">
    <subcellularLocation>
        <location evidence="1">Nucleus</location>
    </subcellularLocation>
</comment>
<evidence type="ECO:0000313" key="4">
    <source>
        <dbReference type="Proteomes" id="UP000660729"/>
    </source>
</evidence>
<dbReference type="AlphaFoldDB" id="A0A8H6VHW2"/>
<dbReference type="Proteomes" id="UP000660729">
    <property type="component" value="Unassembled WGS sequence"/>
</dbReference>
<gene>
    <name evidence="3" type="ORF">HII31_11244</name>
</gene>
<organism evidence="3 4">
    <name type="scientific">Pseudocercospora fuligena</name>
    <dbReference type="NCBI Taxonomy" id="685502"/>
    <lineage>
        <taxon>Eukaryota</taxon>
        <taxon>Fungi</taxon>
        <taxon>Dikarya</taxon>
        <taxon>Ascomycota</taxon>
        <taxon>Pezizomycotina</taxon>
        <taxon>Dothideomycetes</taxon>
        <taxon>Dothideomycetidae</taxon>
        <taxon>Mycosphaerellales</taxon>
        <taxon>Mycosphaerellaceae</taxon>
        <taxon>Pseudocercospora</taxon>
    </lineage>
</organism>
<keyword evidence="4" id="KW-1185">Reference proteome</keyword>
<dbReference type="GO" id="GO:0008094">
    <property type="term" value="F:ATP-dependent activity, acting on DNA"/>
    <property type="evidence" value="ECO:0007669"/>
    <property type="project" value="TreeGrafter"/>
</dbReference>
<dbReference type="SUPFAM" id="SSF52540">
    <property type="entry name" value="P-loop containing nucleoside triphosphate hydrolases"/>
    <property type="match status" value="1"/>
</dbReference>
<dbReference type="Gene3D" id="3.40.50.300">
    <property type="entry name" value="P-loop containing nucleotide triphosphate hydrolases"/>
    <property type="match status" value="1"/>
</dbReference>
<evidence type="ECO:0008006" key="5">
    <source>
        <dbReference type="Google" id="ProtNLM"/>
    </source>
</evidence>
<accession>A0A8H6VHW2</accession>
<reference evidence="3" key="1">
    <citation type="submission" date="2020-04" db="EMBL/GenBank/DDBJ databases">
        <title>Draft genome resource of the tomato pathogen Pseudocercospora fuligena.</title>
        <authorList>
            <person name="Zaccaron A."/>
        </authorList>
    </citation>
    <scope>NUCLEOTIDE SEQUENCE</scope>
    <source>
        <strain evidence="3">PF001</strain>
    </source>
</reference>
<dbReference type="GO" id="GO:0000400">
    <property type="term" value="F:four-way junction DNA binding"/>
    <property type="evidence" value="ECO:0007669"/>
    <property type="project" value="TreeGrafter"/>
</dbReference>
<dbReference type="GO" id="GO:0000723">
    <property type="term" value="P:telomere maintenance"/>
    <property type="evidence" value="ECO:0007669"/>
    <property type="project" value="TreeGrafter"/>
</dbReference>
<dbReference type="InterPro" id="IPR051988">
    <property type="entry name" value="HRR_RAD51_Paralog"/>
</dbReference>
<name>A0A8H6VHW2_9PEZI</name>
<proteinExistence type="predicted"/>
<dbReference type="GO" id="GO:0000724">
    <property type="term" value="P:double-strand break repair via homologous recombination"/>
    <property type="evidence" value="ECO:0007669"/>
    <property type="project" value="TreeGrafter"/>
</dbReference>
<dbReference type="PANTHER" id="PTHR46457">
    <property type="entry name" value="DNA REPAIR PROTEIN RAD51 HOMOLOG 4"/>
    <property type="match status" value="1"/>
</dbReference>
<dbReference type="GO" id="GO:0003697">
    <property type="term" value="F:single-stranded DNA binding"/>
    <property type="evidence" value="ECO:0007669"/>
    <property type="project" value="TreeGrafter"/>
</dbReference>